<proteinExistence type="predicted"/>
<evidence type="ECO:0000256" key="1">
    <source>
        <dbReference type="SAM" id="MobiDB-lite"/>
    </source>
</evidence>
<organism evidence="2 3">
    <name type="scientific">Rhododendron griersonianum</name>
    <dbReference type="NCBI Taxonomy" id="479676"/>
    <lineage>
        <taxon>Eukaryota</taxon>
        <taxon>Viridiplantae</taxon>
        <taxon>Streptophyta</taxon>
        <taxon>Embryophyta</taxon>
        <taxon>Tracheophyta</taxon>
        <taxon>Spermatophyta</taxon>
        <taxon>Magnoliopsida</taxon>
        <taxon>eudicotyledons</taxon>
        <taxon>Gunneridae</taxon>
        <taxon>Pentapetalae</taxon>
        <taxon>asterids</taxon>
        <taxon>Ericales</taxon>
        <taxon>Ericaceae</taxon>
        <taxon>Ericoideae</taxon>
        <taxon>Rhodoreae</taxon>
        <taxon>Rhododendron</taxon>
    </lineage>
</organism>
<evidence type="ECO:0000313" key="2">
    <source>
        <dbReference type="EMBL" id="KAG5543358.1"/>
    </source>
</evidence>
<comment type="caution">
    <text evidence="2">The sequence shown here is derived from an EMBL/GenBank/DDBJ whole genome shotgun (WGS) entry which is preliminary data.</text>
</comment>
<reference evidence="2 3" key="1">
    <citation type="submission" date="2020-08" db="EMBL/GenBank/DDBJ databases">
        <title>Plant Genome Project.</title>
        <authorList>
            <person name="Zhang R.-G."/>
        </authorList>
    </citation>
    <scope>NUCLEOTIDE SEQUENCE [LARGE SCALE GENOMIC DNA]</scope>
    <source>
        <strain evidence="2">WSP0</strain>
        <tissue evidence="2">Leaf</tissue>
    </source>
</reference>
<gene>
    <name evidence="2" type="ORF">RHGRI_016178</name>
</gene>
<dbReference type="EMBL" id="JACTNZ010000006">
    <property type="protein sequence ID" value="KAG5543358.1"/>
    <property type="molecule type" value="Genomic_DNA"/>
</dbReference>
<dbReference type="AlphaFoldDB" id="A0AAV6JSM1"/>
<keyword evidence="3" id="KW-1185">Reference proteome</keyword>
<accession>A0AAV6JSM1</accession>
<dbReference type="Proteomes" id="UP000823749">
    <property type="component" value="Chromosome 6"/>
</dbReference>
<name>A0AAV6JSM1_9ERIC</name>
<protein>
    <submittedName>
        <fullName evidence="2">Uncharacterized protein</fullName>
    </submittedName>
</protein>
<sequence>MRKRPPVIEPLDNLFPNVNKVVSLFGFNKLLEEVDVSLRRDEVEEPLAKEQNESNNLDTAGIGKRVRGIKVKERTCIKTSKRPKNALERATKKNKSQGQPCGRGRPPSDDLDFMREPVTRSELPSSPLFFQKLSNTTHASLKAKAFLQLADTRRVIVLYPENKHPCQAAVPYSAISDPKLLVLWNLLSLEVMDMDNVSLGVEYGQPVYSEAPCSDTSFSPQVAPVSAGYCGS</sequence>
<evidence type="ECO:0000313" key="3">
    <source>
        <dbReference type="Proteomes" id="UP000823749"/>
    </source>
</evidence>
<feature type="region of interest" description="Disordered" evidence="1">
    <location>
        <begin position="77"/>
        <end position="113"/>
    </location>
</feature>